<dbReference type="KEGG" id="cvn:111102362"/>
<sequence>MASKDEENFLKLVLLLLKYGGRVLQDRIECELERQKQQTVSDFLEEYKHKILHLTLRYKKECCQKDCRSKNRAALNEQYLKCMFHIMEKKCCSSYMQECFCNLEPRADLDISFWDITLTSCLLLECDILTDQSQKQVIKNLRNHRNSRALLHRGTPSMGEEEFVKTWKEVSNAIKEVAEVFEPWYFKHYCDKIDKLKDGTLSTSDIEGCWKKIKDADFDKELYGNLPAHKDFTTSTEMENLAYHTKTTLKEHNSKIYIVPRRAMIQSLQHLEDTKFVCITGDAGSGKTRFCLELMTQCLKNHNDLTPLILTEVSQWYKIKFDKKYIIFIDDMAGKCTCAGKCIGTDDFNRVSTVFDQVNSRLSFAFIIFALGNESWRLKKKCLTASSLMHEVESDNKVDLSGPKFEMTSDEKLSMLIQFCQHKKGRIFYTQKMRMTIKSIDENVSMVSESLRVIPEDIVWKLCTCPAIAFCYSTQTSQACMTFDQEHVYISLDDLRSIAGMNLRVGFPFVCERFFCRKFSRQVLTFFQTYSATSHAKEQVDNLLVQKKYLHYAILVFLSLKLTPYTIDDAWKQMSEIKEIWENLGYNLGPVTKAEFRECLYDMKQSFLRFSENILKLRDLSTFNAILFSFEENFPSQFLEFMHIGILFDCVRSKKYVAGKHDVRSEDNIVRLDDNMIRSLVQRLLNRPNCKQETVYVFVFKSSSFHDKILVNSFLNLVEKDEQFKVIIGLFVLGACQNKKDILASETIKRFPNLYTFELELFYEVVNHDLIQTCYQFIKHPPFRTLLFEKEKSTEFSRIWDIFKNACQNGSFQCGKALLDVCKENDCSEDDICKHENLTMPVDFRYREKIVKYIMFHGKSSKQDWSEILFCFDELFPSLRKNQRICEEILMQSLEENTDFAIKYLEKIDSMSSTLATSVLSYWTSRENQDSFFYIMCDKIKKGNVHLDPKKTATLCIVCVLRRNNESMFHTLLSLADCDFTSILLNGYTILHACEQNNFSNEILLTLLKRPEGMFMFKKKDGCFFKTPVQLRQSYEKVRILGDPGSLRGSSIYEVKWKDDTLYDYRYSFFTSFVKHRIRKSIQRDLTRCVSELRCNWTRVNDLSFYFGIKRLAKVVILDFPGGYLKGQIAFGIDWRDDSLIDYQY</sequence>
<proteinExistence type="predicted"/>
<dbReference type="OrthoDB" id="6092734at2759"/>
<reference evidence="3" key="2">
    <citation type="submission" date="2025-08" db="UniProtKB">
        <authorList>
            <consortium name="RefSeq"/>
        </authorList>
    </citation>
    <scope>IDENTIFICATION</scope>
    <source>
        <tissue evidence="3">Whole sample</tissue>
    </source>
</reference>
<dbReference type="GeneID" id="111102362"/>
<organism evidence="2 3">
    <name type="scientific">Crassostrea virginica</name>
    <name type="common">Eastern oyster</name>
    <dbReference type="NCBI Taxonomy" id="6565"/>
    <lineage>
        <taxon>Eukaryota</taxon>
        <taxon>Metazoa</taxon>
        <taxon>Spiralia</taxon>
        <taxon>Lophotrochozoa</taxon>
        <taxon>Mollusca</taxon>
        <taxon>Bivalvia</taxon>
        <taxon>Autobranchia</taxon>
        <taxon>Pteriomorphia</taxon>
        <taxon>Ostreida</taxon>
        <taxon>Ostreoidea</taxon>
        <taxon>Ostreidae</taxon>
        <taxon>Crassostrea</taxon>
    </lineage>
</organism>
<dbReference type="InterPro" id="IPR049050">
    <property type="entry name" value="nSTAND3"/>
</dbReference>
<evidence type="ECO:0000259" key="1">
    <source>
        <dbReference type="Pfam" id="PF20720"/>
    </source>
</evidence>
<evidence type="ECO:0000313" key="2">
    <source>
        <dbReference type="Proteomes" id="UP000694844"/>
    </source>
</evidence>
<gene>
    <name evidence="3" type="primary">LOC111102362</name>
</gene>
<protein>
    <submittedName>
        <fullName evidence="3">Uncharacterized protein LOC111102362 isoform X1</fullName>
    </submittedName>
</protein>
<reference evidence="2" key="1">
    <citation type="submission" date="2024-06" db="UniProtKB">
        <authorList>
            <consortium name="RefSeq"/>
        </authorList>
    </citation>
    <scope>NUCLEOTIDE SEQUENCE [LARGE SCALE GENOMIC DNA]</scope>
</reference>
<dbReference type="RefSeq" id="XP_022290794.1">
    <property type="nucleotide sequence ID" value="XM_022435086.1"/>
</dbReference>
<evidence type="ECO:0000313" key="3">
    <source>
        <dbReference type="RefSeq" id="XP_022290794.1"/>
    </source>
</evidence>
<feature type="domain" description="Novel STAND NTPase 3" evidence="1">
    <location>
        <begin position="259"/>
        <end position="420"/>
    </location>
</feature>
<keyword evidence="2" id="KW-1185">Reference proteome</keyword>
<dbReference type="Pfam" id="PF20720">
    <property type="entry name" value="nSTAND3"/>
    <property type="match status" value="1"/>
</dbReference>
<dbReference type="AlphaFoldDB" id="A0A8B8AL73"/>
<name>A0A8B8AL73_CRAVI</name>
<accession>A0A8B8AL73</accession>
<dbReference type="Proteomes" id="UP000694844">
    <property type="component" value="Chromosome 1"/>
</dbReference>